<dbReference type="InterPro" id="IPR029039">
    <property type="entry name" value="Flavoprotein-like_sf"/>
</dbReference>
<evidence type="ECO:0000313" key="5">
    <source>
        <dbReference type="Proteomes" id="UP001267710"/>
    </source>
</evidence>
<dbReference type="EMBL" id="JAVIZX010000001">
    <property type="protein sequence ID" value="MDR6213491.1"/>
    <property type="molecule type" value="Genomic_DNA"/>
</dbReference>
<sequence length="202" mass="21590">MGVPPHRFATMRAMPSPHHLFLTTSTREPGHVGNTEWLARQAAAALPADGAQTWLHLAQLELPPFVDLRHTAGQYPAPTGDMKTLLDATLAATDIVFVAPVYWFSIPSPLKTYLDHWSGWMRVPGLGFKEAMAAKTLHLVTTSGDRAKAQPMVDSVQLCAQFLGMRFAGALWGKGGPPGAVQADAAAVEAAASFLIADCAHP</sequence>
<keyword evidence="2" id="KW-0288">FMN</keyword>
<dbReference type="InterPro" id="IPR003680">
    <property type="entry name" value="Flavodoxin_fold"/>
</dbReference>
<feature type="domain" description="Flavodoxin-like fold" evidence="3">
    <location>
        <begin position="19"/>
        <end position="189"/>
    </location>
</feature>
<dbReference type="SUPFAM" id="SSF52218">
    <property type="entry name" value="Flavoproteins"/>
    <property type="match status" value="1"/>
</dbReference>
<accession>A0ABU1I8E6</accession>
<comment type="caution">
    <text evidence="4">The sequence shown here is derived from an EMBL/GenBank/DDBJ whole genome shotgun (WGS) entry which is preliminary data.</text>
</comment>
<dbReference type="InterPro" id="IPR051796">
    <property type="entry name" value="ISF_SsuE-like"/>
</dbReference>
<dbReference type="Gene3D" id="3.40.50.360">
    <property type="match status" value="1"/>
</dbReference>
<reference evidence="4 5" key="1">
    <citation type="submission" date="2023-08" db="EMBL/GenBank/DDBJ databases">
        <title>Functional and genomic diversity of the sorghum phyllosphere microbiome.</title>
        <authorList>
            <person name="Shade A."/>
        </authorList>
    </citation>
    <scope>NUCLEOTIDE SEQUENCE [LARGE SCALE GENOMIC DNA]</scope>
    <source>
        <strain evidence="4 5">SORGH_AS_0335</strain>
    </source>
</reference>
<organism evidence="4 5">
    <name type="scientific">Paracidovorax wautersii</name>
    <dbReference type="NCBI Taxonomy" id="1177982"/>
    <lineage>
        <taxon>Bacteria</taxon>
        <taxon>Pseudomonadati</taxon>
        <taxon>Pseudomonadota</taxon>
        <taxon>Betaproteobacteria</taxon>
        <taxon>Burkholderiales</taxon>
        <taxon>Comamonadaceae</taxon>
        <taxon>Paracidovorax</taxon>
    </lineage>
</organism>
<name>A0ABU1I8E6_9BURK</name>
<evidence type="ECO:0000256" key="1">
    <source>
        <dbReference type="ARBA" id="ARBA00022630"/>
    </source>
</evidence>
<evidence type="ECO:0000256" key="2">
    <source>
        <dbReference type="ARBA" id="ARBA00022643"/>
    </source>
</evidence>
<evidence type="ECO:0000259" key="3">
    <source>
        <dbReference type="Pfam" id="PF02525"/>
    </source>
</evidence>
<dbReference type="Proteomes" id="UP001267710">
    <property type="component" value="Unassembled WGS sequence"/>
</dbReference>
<protein>
    <submittedName>
        <fullName evidence="4">Multimeric flavodoxin WrbA</fullName>
    </submittedName>
</protein>
<keyword evidence="1" id="KW-0285">Flavoprotein</keyword>
<proteinExistence type="predicted"/>
<keyword evidence="5" id="KW-1185">Reference proteome</keyword>
<dbReference type="Pfam" id="PF02525">
    <property type="entry name" value="Flavodoxin_2"/>
    <property type="match status" value="1"/>
</dbReference>
<evidence type="ECO:0000313" key="4">
    <source>
        <dbReference type="EMBL" id="MDR6213491.1"/>
    </source>
</evidence>
<dbReference type="PANTHER" id="PTHR43278:SF4">
    <property type="entry name" value="NAD(P)H-DEPENDENT FMN-CONTAINING OXIDOREDUCTASE YWQN-RELATED"/>
    <property type="match status" value="1"/>
</dbReference>
<dbReference type="PANTHER" id="PTHR43278">
    <property type="entry name" value="NAD(P)H-DEPENDENT FMN-CONTAINING OXIDOREDUCTASE YWQN-RELATED"/>
    <property type="match status" value="1"/>
</dbReference>
<gene>
    <name evidence="4" type="ORF">QE399_001180</name>
</gene>